<evidence type="ECO:0000256" key="1">
    <source>
        <dbReference type="ARBA" id="ARBA00022536"/>
    </source>
</evidence>
<gene>
    <name evidence="3" type="ORF">BIW11_04718</name>
</gene>
<proteinExistence type="predicted"/>
<evidence type="ECO:0000313" key="3">
    <source>
        <dbReference type="EMBL" id="OQR67685.1"/>
    </source>
</evidence>
<protein>
    <submittedName>
        <fullName evidence="3">Low-density lipoprotein receptor-related protein 4-like</fullName>
    </submittedName>
</protein>
<dbReference type="InterPro" id="IPR050778">
    <property type="entry name" value="Cueball_EGF_LRP_Nidogen"/>
</dbReference>
<keyword evidence="4" id="KW-1185">Reference proteome</keyword>
<organism evidence="3 4">
    <name type="scientific">Tropilaelaps mercedesae</name>
    <dbReference type="NCBI Taxonomy" id="418985"/>
    <lineage>
        <taxon>Eukaryota</taxon>
        <taxon>Metazoa</taxon>
        <taxon>Ecdysozoa</taxon>
        <taxon>Arthropoda</taxon>
        <taxon>Chelicerata</taxon>
        <taxon>Arachnida</taxon>
        <taxon>Acari</taxon>
        <taxon>Parasitiformes</taxon>
        <taxon>Mesostigmata</taxon>
        <taxon>Gamasina</taxon>
        <taxon>Dermanyssoidea</taxon>
        <taxon>Laelapidae</taxon>
        <taxon>Tropilaelaps</taxon>
    </lineage>
</organism>
<dbReference type="AlphaFoldDB" id="A0A1V9X283"/>
<keyword evidence="2" id="KW-1133">Transmembrane helix</keyword>
<dbReference type="STRING" id="418985.A0A1V9X283"/>
<accession>A0A1V9X283</accession>
<comment type="caution">
    <text evidence="3">The sequence shown here is derived from an EMBL/GenBank/DDBJ whole genome shotgun (WGS) entry which is preliminary data.</text>
</comment>
<evidence type="ECO:0000256" key="2">
    <source>
        <dbReference type="SAM" id="Phobius"/>
    </source>
</evidence>
<dbReference type="InParanoid" id="A0A1V9X283"/>
<reference evidence="3 4" key="1">
    <citation type="journal article" date="2017" name="Gigascience">
        <title>Draft genome of the honey bee ectoparasitic mite, Tropilaelaps mercedesae, is shaped by the parasitic life history.</title>
        <authorList>
            <person name="Dong X."/>
            <person name="Armstrong S.D."/>
            <person name="Xia D."/>
            <person name="Makepeace B.L."/>
            <person name="Darby A.C."/>
            <person name="Kadowaki T."/>
        </authorList>
    </citation>
    <scope>NUCLEOTIDE SEQUENCE [LARGE SCALE GENOMIC DNA]</scope>
    <source>
        <strain evidence="3">Wuxi-XJTLU</strain>
    </source>
</reference>
<keyword evidence="2" id="KW-0812">Transmembrane</keyword>
<feature type="transmembrane region" description="Helical" evidence="2">
    <location>
        <begin position="108"/>
        <end position="129"/>
    </location>
</feature>
<dbReference type="PANTHER" id="PTHR46513">
    <property type="entry name" value="VITELLOGENIN RECEPTOR-LIKE PROTEIN-RELATED-RELATED"/>
    <property type="match status" value="1"/>
</dbReference>
<dbReference type="Gene3D" id="2.120.10.30">
    <property type="entry name" value="TolB, C-terminal domain"/>
    <property type="match status" value="1"/>
</dbReference>
<keyword evidence="3" id="KW-0675">Receptor</keyword>
<dbReference type="Proteomes" id="UP000192247">
    <property type="component" value="Unassembled WGS sequence"/>
</dbReference>
<dbReference type="InterPro" id="IPR011042">
    <property type="entry name" value="6-blade_b-propeller_TolB-like"/>
</dbReference>
<dbReference type="EMBL" id="MNPL01027801">
    <property type="protein sequence ID" value="OQR67685.1"/>
    <property type="molecule type" value="Genomic_DNA"/>
</dbReference>
<sequence length="357" mass="38871">MDIKMVAATRQTGTNTCAAANGGCSHLCLYRPQGHVCACPTTPDTNEACSTFPMPTTSKPVPRPTIASSTQSPVPTRITPVNKPCTGITCATMGVMNVLFGESNVPPMYLVAAGILSLLVVVLCVASSVRCRTKRQDSDYADSNDDSLKDINEELDIDNVAQHPFHHYQHLGNRQHHHYHHHRNSSLVPLPSLSQQKHVTTNLNHYKLNNGHDNHTWLVDKTLSDDQNPVIFVSQLYSGPDNPPFEDCGGGAAEELAEEEEDEDEEELDEKALEALEALDEVSSLPIAPSPPLSLVSRHSRPSPQVHYASYSPAQPAPAVHFSTTHLNQLNQLLEVGVTASTAGFHSSHQSIETDIM</sequence>
<evidence type="ECO:0000313" key="4">
    <source>
        <dbReference type="Proteomes" id="UP000192247"/>
    </source>
</evidence>
<dbReference type="OrthoDB" id="6432325at2759"/>
<keyword evidence="3" id="KW-0449">Lipoprotein</keyword>
<keyword evidence="1" id="KW-0245">EGF-like domain</keyword>
<dbReference type="PROSITE" id="PS50007">
    <property type="entry name" value="PIPLC_X_DOMAIN"/>
    <property type="match status" value="1"/>
</dbReference>
<name>A0A1V9X283_9ACAR</name>
<keyword evidence="2" id="KW-0472">Membrane</keyword>